<keyword evidence="4 6" id="KW-0067">ATP-binding</keyword>
<dbReference type="EMBL" id="CP014854">
    <property type="protein sequence ID" value="ASI98555.1"/>
    <property type="molecule type" value="Genomic_DNA"/>
</dbReference>
<dbReference type="SMART" id="SM00382">
    <property type="entry name" value="AAA"/>
    <property type="match status" value="1"/>
</dbReference>
<dbReference type="InterPro" id="IPR017871">
    <property type="entry name" value="ABC_transporter-like_CS"/>
</dbReference>
<dbReference type="RefSeq" id="WP_088862513.1">
    <property type="nucleotide sequence ID" value="NZ_CP014854.1"/>
</dbReference>
<proteinExistence type="inferred from homology"/>
<dbReference type="PANTHER" id="PTHR42711:SF5">
    <property type="entry name" value="ABC TRANSPORTER ATP-BINDING PROTEIN NATA"/>
    <property type="match status" value="1"/>
</dbReference>
<evidence type="ECO:0000256" key="3">
    <source>
        <dbReference type="ARBA" id="ARBA00022741"/>
    </source>
</evidence>
<gene>
    <name evidence="6" type="ORF">A3L02_02705</name>
</gene>
<feature type="domain" description="ABC transporter" evidence="5">
    <location>
        <begin position="2"/>
        <end position="231"/>
    </location>
</feature>
<dbReference type="InterPro" id="IPR003593">
    <property type="entry name" value="AAA+_ATPase"/>
</dbReference>
<reference evidence="6 7" key="1">
    <citation type="submission" date="2016-03" db="EMBL/GenBank/DDBJ databases">
        <title>Complete genome sequence of Thermococcus celer.</title>
        <authorList>
            <person name="Oger P.M."/>
        </authorList>
    </citation>
    <scope>NUCLEOTIDE SEQUENCE [LARGE SCALE GENOMIC DNA]</scope>
    <source>
        <strain evidence="6 7">Vu 13</strain>
    </source>
</reference>
<dbReference type="GO" id="GO:0016887">
    <property type="term" value="F:ATP hydrolysis activity"/>
    <property type="evidence" value="ECO:0007669"/>
    <property type="project" value="InterPro"/>
</dbReference>
<evidence type="ECO:0000256" key="1">
    <source>
        <dbReference type="ARBA" id="ARBA00005417"/>
    </source>
</evidence>
<dbReference type="Gene3D" id="3.40.50.300">
    <property type="entry name" value="P-loop containing nucleotide triphosphate hydrolases"/>
    <property type="match status" value="1"/>
</dbReference>
<dbReference type="InterPro" id="IPR003439">
    <property type="entry name" value="ABC_transporter-like_ATP-bd"/>
</dbReference>
<dbReference type="GeneID" id="33323630"/>
<dbReference type="PROSITE" id="PS00211">
    <property type="entry name" value="ABC_TRANSPORTER_1"/>
    <property type="match status" value="1"/>
</dbReference>
<dbReference type="SUPFAM" id="SSF52540">
    <property type="entry name" value="P-loop containing nucleoside triphosphate hydrolases"/>
    <property type="match status" value="1"/>
</dbReference>
<evidence type="ECO:0000256" key="2">
    <source>
        <dbReference type="ARBA" id="ARBA00022448"/>
    </source>
</evidence>
<dbReference type="PANTHER" id="PTHR42711">
    <property type="entry name" value="ABC TRANSPORTER ATP-BINDING PROTEIN"/>
    <property type="match status" value="1"/>
</dbReference>
<organism evidence="6 7">
    <name type="scientific">Thermococcus celer Vu 13 = JCM 8558</name>
    <dbReference type="NCBI Taxonomy" id="1293037"/>
    <lineage>
        <taxon>Archaea</taxon>
        <taxon>Methanobacteriati</taxon>
        <taxon>Methanobacteriota</taxon>
        <taxon>Thermococci</taxon>
        <taxon>Thermococcales</taxon>
        <taxon>Thermococcaceae</taxon>
        <taxon>Thermococcus</taxon>
    </lineage>
</organism>
<sequence length="239" mass="26909">MLILRNVTYSIDGRRIVDEVNMQFKEGMSYSILGPNGAGKSTIARILMGVIKPSEGKVLLDGRDITDLGVTERAKLGISLLWQEPARYEGITVGEYLTLGEKLKVTEDELRKVFEIVGLSYDLYLRRFVDKGLSGGERKRIELASILLLKPRYAILDEPDSGLDITASDLIDRTLRYLKKTGTTVILITHHEEIARKTDFSYFLCGGRVVRKGFSEEVVEYYKRACGKCPLLEGMRDGH</sequence>
<dbReference type="Proteomes" id="UP000197156">
    <property type="component" value="Chromosome"/>
</dbReference>
<dbReference type="KEGG" id="tce:A3L02_02705"/>
<dbReference type="GO" id="GO:0005524">
    <property type="term" value="F:ATP binding"/>
    <property type="evidence" value="ECO:0007669"/>
    <property type="project" value="UniProtKB-KW"/>
</dbReference>
<evidence type="ECO:0000256" key="4">
    <source>
        <dbReference type="ARBA" id="ARBA00022840"/>
    </source>
</evidence>
<protein>
    <submittedName>
        <fullName evidence="6">ABC transporter ATP-binding protein</fullName>
    </submittedName>
</protein>
<name>A0A218P0W3_THECE</name>
<keyword evidence="2" id="KW-0813">Transport</keyword>
<evidence type="ECO:0000259" key="5">
    <source>
        <dbReference type="PROSITE" id="PS50893"/>
    </source>
</evidence>
<dbReference type="AlphaFoldDB" id="A0A218P0W3"/>
<keyword evidence="3" id="KW-0547">Nucleotide-binding</keyword>
<evidence type="ECO:0000313" key="7">
    <source>
        <dbReference type="Proteomes" id="UP000197156"/>
    </source>
</evidence>
<dbReference type="OrthoDB" id="18492at2157"/>
<comment type="similarity">
    <text evidence="1">Belongs to the ABC transporter superfamily.</text>
</comment>
<dbReference type="PROSITE" id="PS50893">
    <property type="entry name" value="ABC_TRANSPORTER_2"/>
    <property type="match status" value="1"/>
</dbReference>
<accession>A0A218P0W3</accession>
<dbReference type="InterPro" id="IPR027417">
    <property type="entry name" value="P-loop_NTPase"/>
</dbReference>
<dbReference type="InterPro" id="IPR050763">
    <property type="entry name" value="ABC_transporter_ATP-binding"/>
</dbReference>
<keyword evidence="7" id="KW-1185">Reference proteome</keyword>
<evidence type="ECO:0000313" key="6">
    <source>
        <dbReference type="EMBL" id="ASI98555.1"/>
    </source>
</evidence>
<dbReference type="Pfam" id="PF00005">
    <property type="entry name" value="ABC_tran"/>
    <property type="match status" value="1"/>
</dbReference>